<evidence type="ECO:0000256" key="8">
    <source>
        <dbReference type="ARBA" id="ARBA00032272"/>
    </source>
</evidence>
<evidence type="ECO:0000256" key="7">
    <source>
        <dbReference type="ARBA" id="ARBA00032162"/>
    </source>
</evidence>
<dbReference type="InterPro" id="IPR000086">
    <property type="entry name" value="NUDIX_hydrolase_dom"/>
</dbReference>
<comment type="catalytic activity">
    <reaction evidence="1">
        <text>GDP-alpha-D-mannose + H2O = alpha-D-mannose 1-phosphate + GMP + 2 H(+)</text>
        <dbReference type="Rhea" id="RHEA:27978"/>
        <dbReference type="ChEBI" id="CHEBI:15377"/>
        <dbReference type="ChEBI" id="CHEBI:15378"/>
        <dbReference type="ChEBI" id="CHEBI:57527"/>
        <dbReference type="ChEBI" id="CHEBI:58115"/>
        <dbReference type="ChEBI" id="CHEBI:58409"/>
    </reaction>
</comment>
<dbReference type="Pfam" id="PF00293">
    <property type="entry name" value="NUDIX"/>
    <property type="match status" value="1"/>
</dbReference>
<comment type="subunit">
    <text evidence="4">Homodimer.</text>
</comment>
<dbReference type="Proteomes" id="UP001364224">
    <property type="component" value="Unassembled WGS sequence"/>
</dbReference>
<feature type="domain" description="Nudix hydrolase" evidence="9">
    <location>
        <begin position="70"/>
        <end position="208"/>
    </location>
</feature>
<comment type="similarity">
    <text evidence="3">Belongs to the Nudix hydrolase family. NudK subfamily.</text>
</comment>
<sequence>MAALVLAMSNKMTGPKSDQRRLKSMKTSGETVHICDVEIIAHNKGKLVSVSYEQHRRDGEQQRRKREIYDNGNSAVVLPYDSERRTVLLTRQLRLPVFLQDGIERTVEACAGKLDGEEAEQRIVKEMQEELGYRITNVQRLFELYVSPAAIMEKISFFTCAYSPADRVSGGGGLKEEGEDIDVVETTLEEAAAMIANGEIVDAKTVVLIQYLSSRMQAAARG</sequence>
<evidence type="ECO:0000313" key="10">
    <source>
        <dbReference type="EMBL" id="MEH2556565.1"/>
    </source>
</evidence>
<dbReference type="PROSITE" id="PS51462">
    <property type="entry name" value="NUDIX"/>
    <property type="match status" value="1"/>
</dbReference>
<comment type="cofactor">
    <cofactor evidence="2">
        <name>Mg(2+)</name>
        <dbReference type="ChEBI" id="CHEBI:18420"/>
    </cofactor>
</comment>
<evidence type="ECO:0000256" key="6">
    <source>
        <dbReference type="ARBA" id="ARBA00022801"/>
    </source>
</evidence>
<keyword evidence="6 10" id="KW-0378">Hydrolase</keyword>
<evidence type="ECO:0000313" key="11">
    <source>
        <dbReference type="Proteomes" id="UP001364224"/>
    </source>
</evidence>
<dbReference type="PANTHER" id="PTHR11839:SF18">
    <property type="entry name" value="NUDIX HYDROLASE DOMAIN-CONTAINING PROTEIN"/>
    <property type="match status" value="1"/>
</dbReference>
<evidence type="ECO:0000256" key="5">
    <source>
        <dbReference type="ARBA" id="ARBA00016377"/>
    </source>
</evidence>
<evidence type="ECO:0000256" key="4">
    <source>
        <dbReference type="ARBA" id="ARBA00011738"/>
    </source>
</evidence>
<reference evidence="10 11" key="1">
    <citation type="submission" date="2024-02" db="EMBL/GenBank/DDBJ databases">
        <title>Adaptive strategies in a cosmopolitan and abundant soil bacterium.</title>
        <authorList>
            <person name="Carini P."/>
        </authorList>
    </citation>
    <scope>NUCLEOTIDE SEQUENCE [LARGE SCALE GENOMIC DNA]</scope>
    <source>
        <strain evidence="10 11">AZCC 1608</strain>
    </source>
</reference>
<dbReference type="InterPro" id="IPR015797">
    <property type="entry name" value="NUDIX_hydrolase-like_dom_sf"/>
</dbReference>
<organism evidence="10 11">
    <name type="scientific">Bradyrhizobium algeriense</name>
    <dbReference type="NCBI Taxonomy" id="634784"/>
    <lineage>
        <taxon>Bacteria</taxon>
        <taxon>Pseudomonadati</taxon>
        <taxon>Pseudomonadota</taxon>
        <taxon>Alphaproteobacteria</taxon>
        <taxon>Hyphomicrobiales</taxon>
        <taxon>Nitrobacteraceae</taxon>
        <taxon>Bradyrhizobium</taxon>
    </lineage>
</organism>
<keyword evidence="11" id="KW-1185">Reference proteome</keyword>
<comment type="caution">
    <text evidence="10">The sequence shown here is derived from an EMBL/GenBank/DDBJ whole genome shotgun (WGS) entry which is preliminary data.</text>
</comment>
<dbReference type="CDD" id="cd24157">
    <property type="entry name" value="NUDIX_GDPMK"/>
    <property type="match status" value="1"/>
</dbReference>
<dbReference type="NCBIfam" id="TIGR00052">
    <property type="entry name" value="nudix-type nucleoside diphosphatase, YffH/AdpP family"/>
    <property type="match status" value="1"/>
</dbReference>
<dbReference type="SUPFAM" id="SSF55811">
    <property type="entry name" value="Nudix"/>
    <property type="match status" value="1"/>
</dbReference>
<dbReference type="EMBL" id="JAZHRV010000001">
    <property type="protein sequence ID" value="MEH2556565.1"/>
    <property type="molecule type" value="Genomic_DNA"/>
</dbReference>
<evidence type="ECO:0000259" key="9">
    <source>
        <dbReference type="PROSITE" id="PS51462"/>
    </source>
</evidence>
<dbReference type="PANTHER" id="PTHR11839">
    <property type="entry name" value="UDP/ADP-SUGAR PYROPHOSPHATASE"/>
    <property type="match status" value="1"/>
</dbReference>
<proteinExistence type="inferred from homology"/>
<accession>A0ABU8BDK5</accession>
<dbReference type="GO" id="GO:0016787">
    <property type="term" value="F:hydrolase activity"/>
    <property type="evidence" value="ECO:0007669"/>
    <property type="project" value="UniProtKB-KW"/>
</dbReference>
<evidence type="ECO:0000256" key="2">
    <source>
        <dbReference type="ARBA" id="ARBA00001946"/>
    </source>
</evidence>
<dbReference type="RefSeq" id="WP_334481970.1">
    <property type="nucleotide sequence ID" value="NZ_JAZHRV010000001.1"/>
</dbReference>
<dbReference type="InterPro" id="IPR004385">
    <property type="entry name" value="NDP_pyrophosphatase"/>
</dbReference>
<evidence type="ECO:0000256" key="3">
    <source>
        <dbReference type="ARBA" id="ARBA00007275"/>
    </source>
</evidence>
<protein>
    <recommendedName>
        <fullName evidence="5">GDP-mannose pyrophosphatase</fullName>
    </recommendedName>
    <alternativeName>
        <fullName evidence="7">GDP-mannose hydrolase</fullName>
    </alternativeName>
    <alternativeName>
        <fullName evidence="8">GDPMK</fullName>
    </alternativeName>
</protein>
<gene>
    <name evidence="10" type="ORF">V1286_004094</name>
</gene>
<evidence type="ECO:0000256" key="1">
    <source>
        <dbReference type="ARBA" id="ARBA00000847"/>
    </source>
</evidence>
<dbReference type="Gene3D" id="3.90.79.10">
    <property type="entry name" value="Nucleoside Triphosphate Pyrophosphohydrolase"/>
    <property type="match status" value="1"/>
</dbReference>
<name>A0ABU8BDK5_9BRAD</name>